<dbReference type="RefSeq" id="WP_041602212.1">
    <property type="nucleotide sequence ID" value="NC_014532.2"/>
</dbReference>
<gene>
    <name evidence="1" type="ORF">SR933_14700</name>
</gene>
<dbReference type="EMBL" id="CP139472">
    <property type="protein sequence ID" value="WPU46488.1"/>
    <property type="molecule type" value="Genomic_DNA"/>
</dbReference>
<protein>
    <submittedName>
        <fullName evidence="1">Type II toxin-antitoxin system HicA family toxin</fullName>
    </submittedName>
</protein>
<reference evidence="1 2" key="1">
    <citation type="submission" date="2023-11" db="EMBL/GenBank/DDBJ databases">
        <title>MicrobeMod: A computational toolkit for identifying prokaryotic methylation and restriction-modification with nanopore sequencing.</title>
        <authorList>
            <person name="Crits-Christoph A."/>
            <person name="Kang S.C."/>
            <person name="Lee H."/>
            <person name="Ostrov N."/>
        </authorList>
    </citation>
    <scope>NUCLEOTIDE SEQUENCE [LARGE SCALE GENOMIC DNA]</scope>
    <source>
        <strain evidence="1 2">ATCC 33173</strain>
    </source>
</reference>
<dbReference type="Proteomes" id="UP001322512">
    <property type="component" value="Chromosome"/>
</dbReference>
<keyword evidence="2" id="KW-1185">Reference proteome</keyword>
<proteinExistence type="predicted"/>
<evidence type="ECO:0000313" key="2">
    <source>
        <dbReference type="Proteomes" id="UP001322512"/>
    </source>
</evidence>
<organism evidence="1 2">
    <name type="scientific">Halomonas elongata (strain ATCC 33173 / DSM 2581 / NBRC 15536 / NCIMB 2198 / 1H9)</name>
    <dbReference type="NCBI Taxonomy" id="768066"/>
    <lineage>
        <taxon>Bacteria</taxon>
        <taxon>Pseudomonadati</taxon>
        <taxon>Pseudomonadota</taxon>
        <taxon>Gammaproteobacteria</taxon>
        <taxon>Oceanospirillales</taxon>
        <taxon>Halomonadaceae</taxon>
        <taxon>Halomonas</taxon>
    </lineage>
</organism>
<dbReference type="GeneID" id="91011437"/>
<accession>A0ABZ0T4E6</accession>
<sequence length="76" mass="8597">MANQFGKGIERVVQYARDHGWHIQRTRGGHLRMTRPGLPPVFTSATPSDVRSQRNAIARLRRAERLAYQAGGAYVH</sequence>
<name>A0ABZ0T4E6_HALED</name>
<evidence type="ECO:0000313" key="1">
    <source>
        <dbReference type="EMBL" id="WPU46488.1"/>
    </source>
</evidence>